<dbReference type="SUPFAM" id="SSF53098">
    <property type="entry name" value="Ribonuclease H-like"/>
    <property type="match status" value="1"/>
</dbReference>
<dbReference type="GO" id="GO:0015074">
    <property type="term" value="P:DNA integration"/>
    <property type="evidence" value="ECO:0007669"/>
    <property type="project" value="InterPro"/>
</dbReference>
<dbReference type="InterPro" id="IPR000477">
    <property type="entry name" value="RT_dom"/>
</dbReference>
<keyword evidence="2" id="KW-0548">Nucleotidyltransferase</keyword>
<keyword evidence="1" id="KW-0808">Transferase</keyword>
<organism evidence="8 9">
    <name type="scientific">Phytophthora palmivora</name>
    <dbReference type="NCBI Taxonomy" id="4796"/>
    <lineage>
        <taxon>Eukaryota</taxon>
        <taxon>Sar</taxon>
        <taxon>Stramenopiles</taxon>
        <taxon>Oomycota</taxon>
        <taxon>Peronosporomycetes</taxon>
        <taxon>Peronosporales</taxon>
        <taxon>Peronosporaceae</taxon>
        <taxon>Phytophthora</taxon>
    </lineage>
</organism>
<evidence type="ECO:0000256" key="5">
    <source>
        <dbReference type="ARBA" id="ARBA00022801"/>
    </source>
</evidence>
<dbReference type="InterPro" id="IPR036397">
    <property type="entry name" value="RNaseH_sf"/>
</dbReference>
<evidence type="ECO:0000256" key="4">
    <source>
        <dbReference type="ARBA" id="ARBA00022759"/>
    </source>
</evidence>
<dbReference type="Gene3D" id="3.10.10.10">
    <property type="entry name" value="HIV Type 1 Reverse Transcriptase, subunit A, domain 1"/>
    <property type="match status" value="1"/>
</dbReference>
<dbReference type="EMBL" id="NCKW01007844">
    <property type="protein sequence ID" value="POM69583.1"/>
    <property type="molecule type" value="Genomic_DNA"/>
</dbReference>
<keyword evidence="5" id="KW-0378">Hydrolase</keyword>
<dbReference type="Gene3D" id="1.10.340.70">
    <property type="match status" value="1"/>
</dbReference>
<evidence type="ECO:0000256" key="1">
    <source>
        <dbReference type="ARBA" id="ARBA00022679"/>
    </source>
</evidence>
<evidence type="ECO:0000256" key="3">
    <source>
        <dbReference type="ARBA" id="ARBA00022722"/>
    </source>
</evidence>
<dbReference type="InterPro" id="IPR043128">
    <property type="entry name" value="Rev_trsase/Diguanyl_cyclase"/>
</dbReference>
<dbReference type="CDD" id="cd09274">
    <property type="entry name" value="RNase_HI_RT_Ty3"/>
    <property type="match status" value="1"/>
</dbReference>
<evidence type="ECO:0000256" key="2">
    <source>
        <dbReference type="ARBA" id="ARBA00022695"/>
    </source>
</evidence>
<keyword evidence="9" id="KW-1185">Reference proteome</keyword>
<dbReference type="Gene3D" id="3.30.70.270">
    <property type="match status" value="2"/>
</dbReference>
<dbReference type="GO" id="GO:0003964">
    <property type="term" value="F:RNA-directed DNA polymerase activity"/>
    <property type="evidence" value="ECO:0007669"/>
    <property type="project" value="UniProtKB-KW"/>
</dbReference>
<keyword evidence="3" id="KW-0540">Nuclease</keyword>
<dbReference type="Pfam" id="PF17921">
    <property type="entry name" value="Integrase_H2C2"/>
    <property type="match status" value="1"/>
</dbReference>
<dbReference type="InterPro" id="IPR050951">
    <property type="entry name" value="Retrovirus_Pol_polyprotein"/>
</dbReference>
<name>A0A2P4XVK3_9STRA</name>
<dbReference type="PROSITE" id="PS50994">
    <property type="entry name" value="INTEGRASE"/>
    <property type="match status" value="1"/>
</dbReference>
<reference evidence="8 9" key="1">
    <citation type="journal article" date="2017" name="Genome Biol. Evol.">
        <title>Phytophthora megakarya and P. palmivora, closely related causal agents of cacao black pod rot, underwent increases in genome sizes and gene numbers by different mechanisms.</title>
        <authorList>
            <person name="Ali S.S."/>
            <person name="Shao J."/>
            <person name="Lary D.J."/>
            <person name="Kronmiller B."/>
            <person name="Shen D."/>
            <person name="Strem M.D."/>
            <person name="Amoako-Attah I."/>
            <person name="Akrofi A.Y."/>
            <person name="Begoude B.A."/>
            <person name="Ten Hoopen G.M."/>
            <person name="Coulibaly K."/>
            <person name="Kebe B.I."/>
            <person name="Melnick R.L."/>
            <person name="Guiltinan M.J."/>
            <person name="Tyler B.M."/>
            <person name="Meinhardt L.W."/>
            <person name="Bailey B.A."/>
        </authorList>
    </citation>
    <scope>NUCLEOTIDE SEQUENCE [LARGE SCALE GENOMIC DNA]</scope>
    <source>
        <strain evidence="9">sbr112.9</strain>
    </source>
</reference>
<dbReference type="InterPro" id="IPR001584">
    <property type="entry name" value="Integrase_cat-core"/>
</dbReference>
<dbReference type="Pfam" id="PF00665">
    <property type="entry name" value="rve"/>
    <property type="match status" value="1"/>
</dbReference>
<accession>A0A2P4XVK3</accession>
<gene>
    <name evidence="8" type="ORF">PHPALM_14117</name>
</gene>
<evidence type="ECO:0000313" key="8">
    <source>
        <dbReference type="EMBL" id="POM69583.1"/>
    </source>
</evidence>
<evidence type="ECO:0000259" key="7">
    <source>
        <dbReference type="PROSITE" id="PS50994"/>
    </source>
</evidence>
<dbReference type="InterPro" id="IPR041373">
    <property type="entry name" value="RT_RNaseH"/>
</dbReference>
<evidence type="ECO:0000256" key="6">
    <source>
        <dbReference type="ARBA" id="ARBA00022918"/>
    </source>
</evidence>
<evidence type="ECO:0000313" key="9">
    <source>
        <dbReference type="Proteomes" id="UP000237271"/>
    </source>
</evidence>
<dbReference type="Proteomes" id="UP000237271">
    <property type="component" value="Unassembled WGS sequence"/>
</dbReference>
<dbReference type="Gene3D" id="3.30.420.10">
    <property type="entry name" value="Ribonuclease H-like superfamily/Ribonuclease H"/>
    <property type="match status" value="1"/>
</dbReference>
<comment type="caution">
    <text evidence="8">The sequence shown here is derived from an EMBL/GenBank/DDBJ whole genome shotgun (WGS) entry which is preliminary data.</text>
</comment>
<proteinExistence type="predicted"/>
<dbReference type="Pfam" id="PF17917">
    <property type="entry name" value="RT_RNaseH"/>
    <property type="match status" value="1"/>
</dbReference>
<dbReference type="InterPro" id="IPR012337">
    <property type="entry name" value="RNaseH-like_sf"/>
</dbReference>
<feature type="domain" description="Integrase catalytic" evidence="7">
    <location>
        <begin position="1160"/>
        <end position="1321"/>
    </location>
</feature>
<keyword evidence="6" id="KW-0695">RNA-directed DNA polymerase</keyword>
<dbReference type="InterPro" id="IPR041588">
    <property type="entry name" value="Integrase_H2C2"/>
</dbReference>
<dbReference type="PANTHER" id="PTHR37984:SF5">
    <property type="entry name" value="PROTEIN NYNRIN-LIKE"/>
    <property type="match status" value="1"/>
</dbReference>
<keyword evidence="4" id="KW-0255">Endonuclease</keyword>
<dbReference type="InterPro" id="IPR043502">
    <property type="entry name" value="DNA/RNA_pol_sf"/>
</dbReference>
<sequence length="1449" mass="162742">MNEHRKYLEEQYRLLKAAEEAVGLQGQRLESLAQAVQSHLQARWGAFAQGTAPSVDRRPADGSPGATVAAGTNLPVPPIYRGSTKKEKRDFMDSYAIYTRRIKALNQGTQAKFVVMPLSACIEQGTMVRICGFELFKDEKDVTEAEWRDYFLSARIPDNAAYKTLDKEVRLLCMDINLLDAESRLSRLMADFYDIVDRLNMEDVVQTEPKKVVGYLVAAVKDQLGRQAHKSTKASIQTFLKWLRKELEGFMKFEAHVTVHQQTGSTVQAKKQVNKCFKCGDQTHGVFQCPDIVSQVEAKELYEKCTGRKGVKPGMTIASNTYKQEVPSAAIPCKVMDLIETSITPDSAAEVSVVTTKLLKALSRSGVWINYLEIADHAAVTGIGDKPMSVKNKVKLKLRFTTPGGPLILRNVIFWVTDQRLPSGVGELLLSIWIMQKLGYSPGKLLAVAQQISEEWDMNAVDDGPVSKVASVLAYAGGIEKSERTPEERELEDAEYQACFPDFINEIDAEQEEIRIIMMEKVEEARKLGATEEFTKELKEILMQLIEVFRIFIGRDPPVDMPPMEVKLKPGAVPVRCRARRYSPSHREFLKQHIHALITAGLCYRNPKSSWCSPPLIVNKPEVNAFRMTVDVRGPNDCVESIVWPMPILETAFEQLCGSSRYFSLDFFTGFWQFAMAVGCQEIYSILTEEGVITTTRVLMGGTNSVAYVQATVQEMFSEMFNNGLMIWIDDLLGYEDSDQGLLLLLRKILQVCADKGLKLDPKKCNFYLREALWCGRMVSGDGIQHDPARIEALTNLPEPTTGQELQQFVCALNWMRTALPAFNKLTAPLVKVVEKVYERAGGRKKTQMRVITLCEVGWGADEAACIEKCKIALQNALCLAHPDPTKLLTVYTDASDEHWGAVITQISRDQATRPISEQEHEPLLMLSGSFSGAARRWAIVEKEAYAIVETCRRADYLLHRPDGFALFTDHRNLCYIFDPHSVSASVPKYTADKLHRWSLLLMGYQYEIHDISGDENVWADLLSRWGSPFKTVCAIWQVPLPLSPQLNESFIWPTRQNKFGCADGPSRLNKSDDGLILKDDHGRIWIPDNAIDLQIRVCVVGHFGVAGHRGIAVTLKQIQDKFIWTGMKQDIEFFVKRCLHFASTLGGPPQARLLGEAMHADRPNELIHWDILYMGESDTNHEYVLVIKDDASTFAWLLPCKTADAETTYSSLLDWFATFGVCRSWVSDQGTHFKNKTIEALQHALGAHHHFTTVRCPWANGTVEVVMCEVLRCSRALLSEWRLQPREWPRVIKIVQLVLNNSPLPSLGGIAPITAMTGLKAMTPSDHIAIPGPVKVTTLDKIYAAQCENVVQLQQALDNMHKRNSKVNSTIRATSRANYGKSKGASMAQLDIGDFVLYADVWQHTRSKLSVKWCGPAQVVDTVSNWIFVIQNLVTGQHKEVHASRLKF</sequence>
<dbReference type="GO" id="GO:0016787">
    <property type="term" value="F:hydrolase activity"/>
    <property type="evidence" value="ECO:0007669"/>
    <property type="project" value="UniProtKB-KW"/>
</dbReference>
<dbReference type="PANTHER" id="PTHR37984">
    <property type="entry name" value="PROTEIN CBG26694"/>
    <property type="match status" value="1"/>
</dbReference>
<protein>
    <recommendedName>
        <fullName evidence="7">Integrase catalytic domain-containing protein</fullName>
    </recommendedName>
</protein>
<dbReference type="CDD" id="cd01647">
    <property type="entry name" value="RT_LTR"/>
    <property type="match status" value="1"/>
</dbReference>
<dbReference type="GO" id="GO:0004519">
    <property type="term" value="F:endonuclease activity"/>
    <property type="evidence" value="ECO:0007669"/>
    <property type="project" value="UniProtKB-KW"/>
</dbReference>
<dbReference type="OrthoDB" id="124072at2759"/>
<dbReference type="GO" id="GO:0003676">
    <property type="term" value="F:nucleic acid binding"/>
    <property type="evidence" value="ECO:0007669"/>
    <property type="project" value="InterPro"/>
</dbReference>
<dbReference type="SUPFAM" id="SSF56672">
    <property type="entry name" value="DNA/RNA polymerases"/>
    <property type="match status" value="1"/>
</dbReference>
<dbReference type="Pfam" id="PF00078">
    <property type="entry name" value="RVT_1"/>
    <property type="match status" value="1"/>
</dbReference>